<dbReference type="AlphaFoldDB" id="A0A0A8YQZ4"/>
<evidence type="ECO:0000256" key="1">
    <source>
        <dbReference type="SAM" id="MobiDB-lite"/>
    </source>
</evidence>
<accession>A0A0A8YQZ4</accession>
<reference evidence="2" key="2">
    <citation type="journal article" date="2015" name="Data Brief">
        <title>Shoot transcriptome of the giant reed, Arundo donax.</title>
        <authorList>
            <person name="Barrero R.A."/>
            <person name="Guerrero F.D."/>
            <person name="Moolhuijzen P."/>
            <person name="Goolsby J.A."/>
            <person name="Tidwell J."/>
            <person name="Bellgard S.E."/>
            <person name="Bellgard M.I."/>
        </authorList>
    </citation>
    <scope>NUCLEOTIDE SEQUENCE</scope>
    <source>
        <tissue evidence="2">Shoot tissue taken approximately 20 cm above the soil surface</tissue>
    </source>
</reference>
<name>A0A0A8YQZ4_ARUDO</name>
<reference evidence="2" key="1">
    <citation type="submission" date="2014-09" db="EMBL/GenBank/DDBJ databases">
        <authorList>
            <person name="Magalhaes I.L.F."/>
            <person name="Oliveira U."/>
            <person name="Santos F.R."/>
            <person name="Vidigal T.H.D.A."/>
            <person name="Brescovit A.D."/>
            <person name="Santos A.J."/>
        </authorList>
    </citation>
    <scope>NUCLEOTIDE SEQUENCE</scope>
    <source>
        <tissue evidence="2">Shoot tissue taken approximately 20 cm above the soil surface</tissue>
    </source>
</reference>
<protein>
    <submittedName>
        <fullName evidence="2">Uncharacterized protein</fullName>
    </submittedName>
</protein>
<evidence type="ECO:0000313" key="2">
    <source>
        <dbReference type="EMBL" id="JAD24802.1"/>
    </source>
</evidence>
<sequence>MIPRTMSSSSGLGSRQVSGRTEASFAIAPG</sequence>
<proteinExistence type="predicted"/>
<feature type="region of interest" description="Disordered" evidence="1">
    <location>
        <begin position="1"/>
        <end position="30"/>
    </location>
</feature>
<dbReference type="EMBL" id="GBRH01273093">
    <property type="protein sequence ID" value="JAD24802.1"/>
    <property type="molecule type" value="Transcribed_RNA"/>
</dbReference>
<organism evidence="2">
    <name type="scientific">Arundo donax</name>
    <name type="common">Giant reed</name>
    <name type="synonym">Donax arundinaceus</name>
    <dbReference type="NCBI Taxonomy" id="35708"/>
    <lineage>
        <taxon>Eukaryota</taxon>
        <taxon>Viridiplantae</taxon>
        <taxon>Streptophyta</taxon>
        <taxon>Embryophyta</taxon>
        <taxon>Tracheophyta</taxon>
        <taxon>Spermatophyta</taxon>
        <taxon>Magnoliopsida</taxon>
        <taxon>Liliopsida</taxon>
        <taxon>Poales</taxon>
        <taxon>Poaceae</taxon>
        <taxon>PACMAD clade</taxon>
        <taxon>Arundinoideae</taxon>
        <taxon>Arundineae</taxon>
        <taxon>Arundo</taxon>
    </lineage>
</organism>
<feature type="compositionally biased region" description="Low complexity" evidence="1">
    <location>
        <begin position="7"/>
        <end position="19"/>
    </location>
</feature>